<dbReference type="EMBL" id="JADBJN010000002">
    <property type="protein sequence ID" value="KAG5678152.1"/>
    <property type="molecule type" value="Genomic_DNA"/>
</dbReference>
<accession>A0A9J6C8F7</accession>
<comment type="caution">
    <text evidence="1">The sequence shown here is derived from an EMBL/GenBank/DDBJ whole genome shotgun (WGS) entry which is preliminary data.</text>
</comment>
<sequence>MDDQPKEGGEGDKKIVHTYALVKHSDMSDELKNEAIEIITTACEKYAQNYELAAKIVKEAMDKNLAHSGIVV</sequence>
<gene>
    <name evidence="1" type="ORF">PVAND_007847</name>
</gene>
<protein>
    <recommendedName>
        <fullName evidence="3">Dynein light chain</fullName>
    </recommendedName>
</protein>
<dbReference type="InterPro" id="IPR001372">
    <property type="entry name" value="Dynein_light_chain_typ-1/2"/>
</dbReference>
<reference evidence="1" key="1">
    <citation type="submission" date="2021-03" db="EMBL/GenBank/DDBJ databases">
        <title>Chromosome level genome of the anhydrobiotic midge Polypedilum vanderplanki.</title>
        <authorList>
            <person name="Yoshida Y."/>
            <person name="Kikawada T."/>
            <person name="Gusev O."/>
        </authorList>
    </citation>
    <scope>NUCLEOTIDE SEQUENCE</scope>
    <source>
        <strain evidence="1">NIAS01</strain>
        <tissue evidence="1">Whole body or cell culture</tissue>
    </source>
</reference>
<dbReference type="AlphaFoldDB" id="A0A9J6C8F7"/>
<dbReference type="Proteomes" id="UP001107558">
    <property type="component" value="Chromosome 2"/>
</dbReference>
<dbReference type="InterPro" id="IPR037177">
    <property type="entry name" value="DLC_sf"/>
</dbReference>
<dbReference type="GO" id="GO:0030286">
    <property type="term" value="C:dynein complex"/>
    <property type="evidence" value="ECO:0007669"/>
    <property type="project" value="InterPro"/>
</dbReference>
<evidence type="ECO:0000313" key="1">
    <source>
        <dbReference type="EMBL" id="KAG5678152.1"/>
    </source>
</evidence>
<dbReference type="SUPFAM" id="SSF54648">
    <property type="entry name" value="DLC"/>
    <property type="match status" value="1"/>
</dbReference>
<name>A0A9J6C8F7_POLVA</name>
<dbReference type="GO" id="GO:0007017">
    <property type="term" value="P:microtubule-based process"/>
    <property type="evidence" value="ECO:0007669"/>
    <property type="project" value="InterPro"/>
</dbReference>
<dbReference type="SMART" id="SM01375">
    <property type="entry name" value="Dynein_light"/>
    <property type="match status" value="1"/>
</dbReference>
<organism evidence="1 2">
    <name type="scientific">Polypedilum vanderplanki</name>
    <name type="common">Sleeping chironomid midge</name>
    <dbReference type="NCBI Taxonomy" id="319348"/>
    <lineage>
        <taxon>Eukaryota</taxon>
        <taxon>Metazoa</taxon>
        <taxon>Ecdysozoa</taxon>
        <taxon>Arthropoda</taxon>
        <taxon>Hexapoda</taxon>
        <taxon>Insecta</taxon>
        <taxon>Pterygota</taxon>
        <taxon>Neoptera</taxon>
        <taxon>Endopterygota</taxon>
        <taxon>Diptera</taxon>
        <taxon>Nematocera</taxon>
        <taxon>Chironomoidea</taxon>
        <taxon>Chironomidae</taxon>
        <taxon>Chironominae</taxon>
        <taxon>Polypedilum</taxon>
        <taxon>Polypedilum</taxon>
    </lineage>
</organism>
<dbReference type="OrthoDB" id="6506078at2759"/>
<keyword evidence="2" id="KW-1185">Reference proteome</keyword>
<evidence type="ECO:0000313" key="2">
    <source>
        <dbReference type="Proteomes" id="UP001107558"/>
    </source>
</evidence>
<proteinExistence type="predicted"/>
<dbReference type="Gene3D" id="3.30.740.10">
    <property type="entry name" value="Protein Inhibitor Of Neuronal Nitric Oxide Synthase"/>
    <property type="match status" value="1"/>
</dbReference>
<evidence type="ECO:0008006" key="3">
    <source>
        <dbReference type="Google" id="ProtNLM"/>
    </source>
</evidence>
<dbReference type="Pfam" id="PF01221">
    <property type="entry name" value="Dynein_light"/>
    <property type="match status" value="1"/>
</dbReference>